<keyword evidence="1" id="KW-1133">Transmembrane helix</keyword>
<reference evidence="2 3" key="1">
    <citation type="submission" date="2021-03" db="EMBL/GenBank/DDBJ databases">
        <title>Sequencing the genomes of 1000 actinobacteria strains.</title>
        <authorList>
            <person name="Klenk H.-P."/>
        </authorList>
    </citation>
    <scope>NUCLEOTIDE SEQUENCE [LARGE SCALE GENOMIC DNA]</scope>
    <source>
        <strain evidence="2 3">DSM 24221</strain>
    </source>
</reference>
<sequence length="139" mass="15581">MHTSTEPESAFSERFDLSALKAPVDRRSARAFFDSDDPRIIHLEDLLKGRLSFYRIAAIIAVVAIPLGFVLHVTLPEGEGDRLPHTLIGGGVITIIMYLWELRRSSPGRAYRIARFADANGFAFSHLEDSARYEGMLFT</sequence>
<feature type="transmembrane region" description="Helical" evidence="1">
    <location>
        <begin position="83"/>
        <end position="100"/>
    </location>
</feature>
<name>A0ABS4ZE72_9MICO</name>
<keyword evidence="1" id="KW-0472">Membrane</keyword>
<keyword evidence="3" id="KW-1185">Reference proteome</keyword>
<comment type="caution">
    <text evidence="2">The sequence shown here is derived from an EMBL/GenBank/DDBJ whole genome shotgun (WGS) entry which is preliminary data.</text>
</comment>
<proteinExistence type="predicted"/>
<evidence type="ECO:0000313" key="2">
    <source>
        <dbReference type="EMBL" id="MBP2435577.1"/>
    </source>
</evidence>
<dbReference type="EMBL" id="JAGIOL010000001">
    <property type="protein sequence ID" value="MBP2435577.1"/>
    <property type="molecule type" value="Genomic_DNA"/>
</dbReference>
<dbReference type="RefSeq" id="WP_165132466.1">
    <property type="nucleotide sequence ID" value="NZ_CP049253.1"/>
</dbReference>
<organism evidence="2 3">
    <name type="scientific">Microbacterium amylolyticum</name>
    <dbReference type="NCBI Taxonomy" id="936337"/>
    <lineage>
        <taxon>Bacteria</taxon>
        <taxon>Bacillati</taxon>
        <taxon>Actinomycetota</taxon>
        <taxon>Actinomycetes</taxon>
        <taxon>Micrococcales</taxon>
        <taxon>Microbacteriaceae</taxon>
        <taxon>Microbacterium</taxon>
    </lineage>
</organism>
<feature type="transmembrane region" description="Helical" evidence="1">
    <location>
        <begin position="53"/>
        <end position="71"/>
    </location>
</feature>
<gene>
    <name evidence="2" type="ORF">JOF34_000163</name>
</gene>
<protein>
    <submittedName>
        <fullName evidence="2">Uncharacterized protein</fullName>
    </submittedName>
</protein>
<evidence type="ECO:0000313" key="3">
    <source>
        <dbReference type="Proteomes" id="UP001519362"/>
    </source>
</evidence>
<accession>A0ABS4ZE72</accession>
<keyword evidence="1" id="KW-0812">Transmembrane</keyword>
<evidence type="ECO:0000256" key="1">
    <source>
        <dbReference type="SAM" id="Phobius"/>
    </source>
</evidence>
<dbReference type="Proteomes" id="UP001519362">
    <property type="component" value="Unassembled WGS sequence"/>
</dbReference>